<evidence type="ECO:0000256" key="2">
    <source>
        <dbReference type="ARBA" id="ARBA00023043"/>
    </source>
</evidence>
<dbReference type="GO" id="GO:0010468">
    <property type="term" value="P:regulation of gene expression"/>
    <property type="evidence" value="ECO:0000318"/>
    <property type="project" value="GO_Central"/>
</dbReference>
<dbReference type="Gene3D" id="1.25.40.20">
    <property type="entry name" value="Ankyrin repeat-containing domain"/>
    <property type="match status" value="2"/>
</dbReference>
<feature type="repeat" description="ANK" evidence="3">
    <location>
        <begin position="407"/>
        <end position="439"/>
    </location>
</feature>
<dbReference type="PROSITE" id="PS50088">
    <property type="entry name" value="ANK_REPEAT"/>
    <property type="match status" value="4"/>
</dbReference>
<evidence type="ECO:0000256" key="3">
    <source>
        <dbReference type="PROSITE-ProRule" id="PRU00023"/>
    </source>
</evidence>
<dbReference type="Ensembl" id="ENSCINT00000036012.1">
    <property type="protein sequence ID" value="ENSCINP00000035988.1"/>
    <property type="gene ID" value="ENSCING00000018967.1"/>
</dbReference>
<protein>
    <submittedName>
        <fullName evidence="5">NF-kappa-B inhibitor zeta-like</fullName>
    </submittedName>
</protein>
<dbReference type="OrthoDB" id="194358at2759"/>
<evidence type="ECO:0000256" key="1">
    <source>
        <dbReference type="ARBA" id="ARBA00022737"/>
    </source>
</evidence>
<organism evidence="5 6">
    <name type="scientific">Ciona intestinalis</name>
    <name type="common">Transparent sea squirt</name>
    <name type="synonym">Ascidia intestinalis</name>
    <dbReference type="NCBI Taxonomy" id="7719"/>
    <lineage>
        <taxon>Eukaryota</taxon>
        <taxon>Metazoa</taxon>
        <taxon>Chordata</taxon>
        <taxon>Tunicata</taxon>
        <taxon>Ascidiacea</taxon>
        <taxon>Phlebobranchia</taxon>
        <taxon>Cionidae</taxon>
        <taxon>Ciona</taxon>
    </lineage>
</organism>
<feature type="repeat" description="ANK" evidence="3">
    <location>
        <begin position="480"/>
        <end position="512"/>
    </location>
</feature>
<dbReference type="GeneTree" id="ENSGT00940000169738"/>
<accession>A0A1W5BBE3</accession>
<dbReference type="SMART" id="SM00248">
    <property type="entry name" value="ANK"/>
    <property type="match status" value="4"/>
</dbReference>
<dbReference type="InParanoid" id="A0A1W5BBE3"/>
<gene>
    <name evidence="5" type="primary">LOC100182428</name>
</gene>
<dbReference type="PROSITE" id="PS50297">
    <property type="entry name" value="ANK_REP_REGION"/>
    <property type="match status" value="4"/>
</dbReference>
<feature type="region of interest" description="Disordered" evidence="4">
    <location>
        <begin position="1"/>
        <end position="41"/>
    </location>
</feature>
<dbReference type="STRING" id="7719.ENSCINP00000035988"/>
<dbReference type="AlphaFoldDB" id="A0A1W5BBE3"/>
<dbReference type="Pfam" id="PF00023">
    <property type="entry name" value="Ank"/>
    <property type="match status" value="1"/>
</dbReference>
<evidence type="ECO:0000313" key="6">
    <source>
        <dbReference type="Proteomes" id="UP000008144"/>
    </source>
</evidence>
<accession>H2Y253</accession>
<dbReference type="KEGG" id="cin:100182428"/>
<evidence type="ECO:0000256" key="4">
    <source>
        <dbReference type="SAM" id="MobiDB-lite"/>
    </source>
</evidence>
<feature type="compositionally biased region" description="Basic and acidic residues" evidence="4">
    <location>
        <begin position="141"/>
        <end position="154"/>
    </location>
</feature>
<feature type="region of interest" description="Disordered" evidence="4">
    <location>
        <begin position="71"/>
        <end position="188"/>
    </location>
</feature>
<keyword evidence="1" id="KW-0677">Repeat</keyword>
<dbReference type="OMA" id="QFSWMSP"/>
<reference evidence="6" key="1">
    <citation type="journal article" date="2002" name="Science">
        <title>The draft genome of Ciona intestinalis: insights into chordate and vertebrate origins.</title>
        <authorList>
            <person name="Dehal P."/>
            <person name="Satou Y."/>
            <person name="Campbell R.K."/>
            <person name="Chapman J."/>
            <person name="Degnan B."/>
            <person name="De Tomaso A."/>
            <person name="Davidson B."/>
            <person name="Di Gregorio A."/>
            <person name="Gelpke M."/>
            <person name="Goodstein D.M."/>
            <person name="Harafuji N."/>
            <person name="Hastings K.E."/>
            <person name="Ho I."/>
            <person name="Hotta K."/>
            <person name="Huang W."/>
            <person name="Kawashima T."/>
            <person name="Lemaire P."/>
            <person name="Martinez D."/>
            <person name="Meinertzhagen I.A."/>
            <person name="Necula S."/>
            <person name="Nonaka M."/>
            <person name="Putnam N."/>
            <person name="Rash S."/>
            <person name="Saiga H."/>
            <person name="Satake M."/>
            <person name="Terry A."/>
            <person name="Yamada L."/>
            <person name="Wang H.G."/>
            <person name="Awazu S."/>
            <person name="Azumi K."/>
            <person name="Boore J."/>
            <person name="Branno M."/>
            <person name="Chin-Bow S."/>
            <person name="DeSantis R."/>
            <person name="Doyle S."/>
            <person name="Francino P."/>
            <person name="Keys D.N."/>
            <person name="Haga S."/>
            <person name="Hayashi H."/>
            <person name="Hino K."/>
            <person name="Imai K.S."/>
            <person name="Inaba K."/>
            <person name="Kano S."/>
            <person name="Kobayashi K."/>
            <person name="Kobayashi M."/>
            <person name="Lee B.I."/>
            <person name="Makabe K.W."/>
            <person name="Manohar C."/>
            <person name="Matassi G."/>
            <person name="Medina M."/>
            <person name="Mochizuki Y."/>
            <person name="Mount S."/>
            <person name="Morishita T."/>
            <person name="Miura S."/>
            <person name="Nakayama A."/>
            <person name="Nishizaka S."/>
            <person name="Nomoto H."/>
            <person name="Ohta F."/>
            <person name="Oishi K."/>
            <person name="Rigoutsos I."/>
            <person name="Sano M."/>
            <person name="Sasaki A."/>
            <person name="Sasakura Y."/>
            <person name="Shoguchi E."/>
            <person name="Shin-i T."/>
            <person name="Spagnuolo A."/>
            <person name="Stainier D."/>
            <person name="Suzuki M.M."/>
            <person name="Tassy O."/>
            <person name="Takatori N."/>
            <person name="Tokuoka M."/>
            <person name="Yagi K."/>
            <person name="Yoshizaki F."/>
            <person name="Wada S."/>
            <person name="Zhang C."/>
            <person name="Hyatt P.D."/>
            <person name="Larimer F."/>
            <person name="Detter C."/>
            <person name="Doggett N."/>
            <person name="Glavina T."/>
            <person name="Hawkins T."/>
            <person name="Richardson P."/>
            <person name="Lucas S."/>
            <person name="Kohara Y."/>
            <person name="Levine M."/>
            <person name="Satoh N."/>
            <person name="Rokhsar D.S."/>
        </authorList>
    </citation>
    <scope>NUCLEOTIDE SEQUENCE [LARGE SCALE GENOMIC DNA]</scope>
</reference>
<dbReference type="GeneID" id="100182428"/>
<dbReference type="PANTHER" id="PTHR24124">
    <property type="entry name" value="ANKYRIN REPEAT FAMILY A"/>
    <property type="match status" value="1"/>
</dbReference>
<reference evidence="5" key="3">
    <citation type="submission" date="2025-08" db="UniProtKB">
        <authorList>
            <consortium name="Ensembl"/>
        </authorList>
    </citation>
    <scope>IDENTIFICATION</scope>
</reference>
<reference evidence="5" key="4">
    <citation type="submission" date="2025-09" db="UniProtKB">
        <authorList>
            <consortium name="Ensembl"/>
        </authorList>
    </citation>
    <scope>IDENTIFICATION</scope>
</reference>
<dbReference type="GO" id="GO:0005634">
    <property type="term" value="C:nucleus"/>
    <property type="evidence" value="ECO:0000318"/>
    <property type="project" value="GO_Central"/>
</dbReference>
<feature type="repeat" description="ANK" evidence="3">
    <location>
        <begin position="556"/>
        <end position="596"/>
    </location>
</feature>
<feature type="repeat" description="ANK" evidence="3">
    <location>
        <begin position="514"/>
        <end position="547"/>
    </location>
</feature>
<name>A0A1W5BBE3_CIOIN</name>
<dbReference type="PANTHER" id="PTHR24124:SF14">
    <property type="entry name" value="CHROMOSOME UNDETERMINED SCAFFOLD_25, WHOLE GENOME SHOTGUN SEQUENCE"/>
    <property type="match status" value="1"/>
</dbReference>
<sequence length="649" mass="72138">MSFSTLMEEKAPSPSGSIDSGLGLSPRSGKHPESPNAFDDDVMSTFYSKNYLSSYLPDEADELLEDITKSLTSQKDHSFKVRKKSESLPQVPRSRQQQARKVDACLQPKTGNAKPRQTSRRKMSKKGDNKPYAQGVAPRTTVRERLDQLREQRKNQGKAKTGYSSNVTHQHRPNAPNQPHVQHPHMQSTVSMSAPLDQHPQQLAMSPPMHPEATLMNYPQSYPNTSYSEMNQTSFHEPQDTFVPFPDHQSPQNVLQQAACSPEYIYPDPPYTTTMTPTFTPEIEYTHSPVTNFQETLPEPQMYPSPIQYTQAEAYQQHSENIYTSASDFTGQAIGQYSNAGMCSTSPPAFQEQQQRLAVIDPVFVDEDDLLQQLHEAAAYGRTLDLQHILHQLANSGTLLIDVKDSNGMTPLLHAAKNNHIEAVTTLLNFSANADAVTGDGSSILHLAAPLPAGMMMSLIEYLASIGLLPSLVDQTDYNTGRTPLHVAVDCGNLETTRLLLQHGASMAAQDKQNGWSALHIAVKKGNVQMIREILLHAESNPMVTLDDIVNQETYNDNTPLHFAAELESSGLPRDVTNLIVNFLLDKGADPNLKNHQNQLPLNLLPRNSHLVERLRPNRRQAPRLAAWDGIRNCRPFSGPIAPRKSSQE</sequence>
<feature type="compositionally biased region" description="Polar residues" evidence="4">
    <location>
        <begin position="175"/>
        <end position="188"/>
    </location>
</feature>
<dbReference type="RefSeq" id="XP_002127508.1">
    <property type="nucleotide sequence ID" value="XM_002127472.4"/>
</dbReference>
<dbReference type="InterPro" id="IPR036770">
    <property type="entry name" value="Ankyrin_rpt-contain_sf"/>
</dbReference>
<keyword evidence="2 3" id="KW-0040">ANK repeat</keyword>
<evidence type="ECO:0000313" key="5">
    <source>
        <dbReference type="Ensembl" id="ENSCINP00000035988.1"/>
    </source>
</evidence>
<proteinExistence type="predicted"/>
<dbReference type="Proteomes" id="UP000008144">
    <property type="component" value="Chromosome 11"/>
</dbReference>
<reference evidence="5" key="2">
    <citation type="journal article" date="2008" name="Genome Biol.">
        <title>Improved genome assembly and evidence-based global gene model set for the chordate Ciona intestinalis: new insight into intron and operon populations.</title>
        <authorList>
            <person name="Satou Y."/>
            <person name="Mineta K."/>
            <person name="Ogasawara M."/>
            <person name="Sasakura Y."/>
            <person name="Shoguchi E."/>
            <person name="Ueno K."/>
            <person name="Yamada L."/>
            <person name="Matsumoto J."/>
            <person name="Wasserscheid J."/>
            <person name="Dewar K."/>
            <person name="Wiley G.B."/>
            <person name="Macmil S.L."/>
            <person name="Roe B.A."/>
            <person name="Zeller R.W."/>
            <person name="Hastings K.E."/>
            <person name="Lemaire P."/>
            <person name="Lindquist E."/>
            <person name="Endo T."/>
            <person name="Hotta K."/>
            <person name="Inaba K."/>
        </authorList>
    </citation>
    <scope>NUCLEOTIDE SEQUENCE [LARGE SCALE GENOMIC DNA]</scope>
    <source>
        <strain evidence="5">wild type</strain>
    </source>
</reference>
<dbReference type="Pfam" id="PF12796">
    <property type="entry name" value="Ank_2"/>
    <property type="match status" value="2"/>
</dbReference>
<dbReference type="EMBL" id="EAAA01000753">
    <property type="status" value="NOT_ANNOTATED_CDS"/>
    <property type="molecule type" value="Genomic_DNA"/>
</dbReference>
<dbReference type="InterPro" id="IPR002110">
    <property type="entry name" value="Ankyrin_rpt"/>
</dbReference>
<keyword evidence="6" id="KW-1185">Reference proteome</keyword>
<dbReference type="SUPFAM" id="SSF48403">
    <property type="entry name" value="Ankyrin repeat"/>
    <property type="match status" value="1"/>
</dbReference>
<dbReference type="PRINTS" id="PR01415">
    <property type="entry name" value="ANKYRIN"/>
</dbReference>
<dbReference type="RefSeq" id="XP_026692369.1">
    <property type="nucleotide sequence ID" value="XM_026836568.1"/>
</dbReference>
<dbReference type="eggNOG" id="KOG0504">
    <property type="taxonomic scope" value="Eukaryota"/>
</dbReference>